<keyword evidence="7" id="KW-0963">Cytoplasm</keyword>
<dbReference type="Pfam" id="PF11987">
    <property type="entry name" value="IF-2"/>
    <property type="match status" value="1"/>
</dbReference>
<dbReference type="SUPFAM" id="SSF52156">
    <property type="entry name" value="Initiation factor IF2/eIF5b, domain 3"/>
    <property type="match status" value="1"/>
</dbReference>
<dbReference type="GO" id="GO:0005525">
    <property type="term" value="F:GTP binding"/>
    <property type="evidence" value="ECO:0007669"/>
    <property type="project" value="UniProtKB-KW"/>
</dbReference>
<dbReference type="InterPro" id="IPR036925">
    <property type="entry name" value="TIF_IF2_dom3_sf"/>
</dbReference>
<gene>
    <name evidence="7" type="primary">infB</name>
    <name evidence="10" type="ORF">COU01_01585</name>
</gene>
<protein>
    <recommendedName>
        <fullName evidence="2 7">Translation initiation factor IF-2</fullName>
    </recommendedName>
</protein>
<dbReference type="InterPro" id="IPR053905">
    <property type="entry name" value="EF-G-like_DII"/>
</dbReference>
<dbReference type="Gene3D" id="2.40.30.10">
    <property type="entry name" value="Translation factors"/>
    <property type="match status" value="2"/>
</dbReference>
<keyword evidence="5 7" id="KW-0648">Protein biosynthesis</keyword>
<dbReference type="FunFam" id="3.40.50.300:FF:000019">
    <property type="entry name" value="Translation initiation factor IF-2"/>
    <property type="match status" value="1"/>
</dbReference>
<comment type="caution">
    <text evidence="10">The sequence shown here is derived from an EMBL/GenBank/DDBJ whole genome shotgun (WGS) entry which is preliminary data.</text>
</comment>
<dbReference type="Gene3D" id="3.40.50.10050">
    <property type="entry name" value="Translation initiation factor IF- 2, domain 3"/>
    <property type="match status" value="1"/>
</dbReference>
<dbReference type="InterPro" id="IPR000178">
    <property type="entry name" value="TF_IF2_bacterial-like"/>
</dbReference>
<dbReference type="Proteomes" id="UP000228510">
    <property type="component" value="Unassembled WGS sequence"/>
</dbReference>
<dbReference type="SUPFAM" id="SSF50447">
    <property type="entry name" value="Translation proteins"/>
    <property type="match status" value="2"/>
</dbReference>
<dbReference type="InterPro" id="IPR009000">
    <property type="entry name" value="Transl_B-barrel_sf"/>
</dbReference>
<feature type="binding site" evidence="7">
    <location>
        <begin position="218"/>
        <end position="222"/>
    </location>
    <ligand>
        <name>GTP</name>
        <dbReference type="ChEBI" id="CHEBI:37565"/>
    </ligand>
</feature>
<dbReference type="Pfam" id="PF04760">
    <property type="entry name" value="IF2_N"/>
    <property type="match status" value="1"/>
</dbReference>
<comment type="caution">
    <text evidence="7">Lacks conserved residue(s) required for the propagation of feature annotation.</text>
</comment>
<comment type="function">
    <text evidence="7 8">One of the essential components for the initiation of protein synthesis. Protects formylmethionyl-tRNA from spontaneous hydrolysis and promotes its binding to the 30S ribosomal subunits. Also involved in the hydrolysis of GTP during the formation of the 70S ribosomal complex.</text>
</comment>
<evidence type="ECO:0000259" key="9">
    <source>
        <dbReference type="PROSITE" id="PS51722"/>
    </source>
</evidence>
<dbReference type="PANTHER" id="PTHR43381">
    <property type="entry name" value="TRANSLATION INITIATION FACTOR IF-2-RELATED"/>
    <property type="match status" value="1"/>
</dbReference>
<dbReference type="InterPro" id="IPR005225">
    <property type="entry name" value="Small_GTP-bd"/>
</dbReference>
<dbReference type="CDD" id="cd01887">
    <property type="entry name" value="IF2_eIF5B"/>
    <property type="match status" value="1"/>
</dbReference>
<dbReference type="InterPro" id="IPR015760">
    <property type="entry name" value="TIF_IF2"/>
</dbReference>
<dbReference type="InterPro" id="IPR023115">
    <property type="entry name" value="TIF_IF2_dom3"/>
</dbReference>
<evidence type="ECO:0000256" key="3">
    <source>
        <dbReference type="ARBA" id="ARBA00022540"/>
    </source>
</evidence>
<dbReference type="NCBIfam" id="TIGR00231">
    <property type="entry name" value="small_GTP"/>
    <property type="match status" value="1"/>
</dbReference>
<feature type="domain" description="Tr-type G" evidence="9">
    <location>
        <begin position="163"/>
        <end position="333"/>
    </location>
</feature>
<evidence type="ECO:0000256" key="7">
    <source>
        <dbReference type="HAMAP-Rule" id="MF_00100"/>
    </source>
</evidence>
<evidence type="ECO:0000256" key="6">
    <source>
        <dbReference type="ARBA" id="ARBA00023134"/>
    </source>
</evidence>
<evidence type="ECO:0000256" key="8">
    <source>
        <dbReference type="RuleBase" id="RU000644"/>
    </source>
</evidence>
<keyword evidence="6 7" id="KW-0342">GTP-binding</keyword>
<dbReference type="GO" id="GO:0003743">
    <property type="term" value="F:translation initiation factor activity"/>
    <property type="evidence" value="ECO:0007669"/>
    <property type="project" value="UniProtKB-UniRule"/>
</dbReference>
<dbReference type="FunFam" id="3.40.50.10050:FF:000001">
    <property type="entry name" value="Translation initiation factor IF-2"/>
    <property type="match status" value="1"/>
</dbReference>
<dbReference type="AlphaFoldDB" id="A0A2H0V077"/>
<keyword evidence="3 7" id="KW-0396">Initiation factor</keyword>
<dbReference type="InterPro" id="IPR000795">
    <property type="entry name" value="T_Tr_GTP-bd_dom"/>
</dbReference>
<dbReference type="Pfam" id="PF22042">
    <property type="entry name" value="EF-G_D2"/>
    <property type="match status" value="1"/>
</dbReference>
<dbReference type="PROSITE" id="PS51722">
    <property type="entry name" value="G_TR_2"/>
    <property type="match status" value="1"/>
</dbReference>
<dbReference type="InterPro" id="IPR006847">
    <property type="entry name" value="IF2_N"/>
</dbReference>
<keyword evidence="4 7" id="KW-0547">Nucleotide-binding</keyword>
<evidence type="ECO:0000256" key="4">
    <source>
        <dbReference type="ARBA" id="ARBA00022741"/>
    </source>
</evidence>
<evidence type="ECO:0000256" key="1">
    <source>
        <dbReference type="ARBA" id="ARBA00007733"/>
    </source>
</evidence>
<feature type="binding site" evidence="7">
    <location>
        <begin position="272"/>
        <end position="275"/>
    </location>
    <ligand>
        <name>GTP</name>
        <dbReference type="ChEBI" id="CHEBI:37565"/>
    </ligand>
</feature>
<proteinExistence type="inferred from homology"/>
<dbReference type="GO" id="GO:0003924">
    <property type="term" value="F:GTPase activity"/>
    <property type="evidence" value="ECO:0007669"/>
    <property type="project" value="UniProtKB-UniRule"/>
</dbReference>
<dbReference type="GO" id="GO:0005737">
    <property type="term" value="C:cytoplasm"/>
    <property type="evidence" value="ECO:0007669"/>
    <property type="project" value="UniProtKB-SubCell"/>
</dbReference>
<evidence type="ECO:0000313" key="10">
    <source>
        <dbReference type="EMBL" id="PIR92465.1"/>
    </source>
</evidence>
<dbReference type="EMBL" id="PFAT01000022">
    <property type="protein sequence ID" value="PIR92465.1"/>
    <property type="molecule type" value="Genomic_DNA"/>
</dbReference>
<reference evidence="11" key="1">
    <citation type="submission" date="2017-09" db="EMBL/GenBank/DDBJ databases">
        <title>Depth-based differentiation of microbial function through sediment-hosted aquifers and enrichment of novel symbionts in the deep terrestrial subsurface.</title>
        <authorList>
            <person name="Probst A.J."/>
            <person name="Ladd B."/>
            <person name="Jarett J.K."/>
            <person name="Geller-Mcgrath D.E."/>
            <person name="Sieber C.M.K."/>
            <person name="Emerson J.B."/>
            <person name="Anantharaman K."/>
            <person name="Thomas B.C."/>
            <person name="Malmstrom R."/>
            <person name="Stieglmeier M."/>
            <person name="Klingl A."/>
            <person name="Woyke T."/>
            <person name="Ryan C.M."/>
            <person name="Banfield J.F."/>
        </authorList>
    </citation>
    <scope>NUCLEOTIDE SEQUENCE [LARGE SCALE GENOMIC DNA]</scope>
</reference>
<dbReference type="Gene3D" id="3.40.50.300">
    <property type="entry name" value="P-loop containing nucleotide triphosphate hydrolases"/>
    <property type="match status" value="1"/>
</dbReference>
<evidence type="ECO:0000256" key="5">
    <source>
        <dbReference type="ARBA" id="ARBA00022917"/>
    </source>
</evidence>
<comment type="similarity">
    <text evidence="1 7 8">Belongs to the TRAFAC class translation factor GTPase superfamily. Classic translation factor GTPase family. IF-2 subfamily.</text>
</comment>
<dbReference type="Pfam" id="PF00009">
    <property type="entry name" value="GTP_EFTU"/>
    <property type="match status" value="1"/>
</dbReference>
<dbReference type="SUPFAM" id="SSF52540">
    <property type="entry name" value="P-loop containing nucleoside triphosphate hydrolases"/>
    <property type="match status" value="1"/>
</dbReference>
<comment type="subcellular location">
    <subcellularLocation>
        <location evidence="7">Cytoplasm</location>
    </subcellularLocation>
</comment>
<accession>A0A2H0V077</accession>
<dbReference type="InterPro" id="IPR027417">
    <property type="entry name" value="P-loop_NTPase"/>
</dbReference>
<evidence type="ECO:0000256" key="2">
    <source>
        <dbReference type="ARBA" id="ARBA00020675"/>
    </source>
</evidence>
<dbReference type="NCBIfam" id="TIGR00487">
    <property type="entry name" value="IF-2"/>
    <property type="match status" value="1"/>
</dbReference>
<dbReference type="PANTHER" id="PTHR43381:SF5">
    <property type="entry name" value="TR-TYPE G DOMAIN-CONTAINING PROTEIN"/>
    <property type="match status" value="1"/>
</dbReference>
<name>A0A2H0V077_9BACT</name>
<feature type="binding site" evidence="7">
    <location>
        <begin position="172"/>
        <end position="179"/>
    </location>
    <ligand>
        <name>GTP</name>
        <dbReference type="ChEBI" id="CHEBI:37565"/>
    </ligand>
</feature>
<dbReference type="HAMAP" id="MF_00100_B">
    <property type="entry name" value="IF_2_B"/>
    <property type="match status" value="1"/>
</dbReference>
<evidence type="ECO:0000313" key="11">
    <source>
        <dbReference type="Proteomes" id="UP000228510"/>
    </source>
</evidence>
<sequence>MNVTELARKLKITTNELFDILPRLGFDIGRRAIKIDDHIAYKIIANWSIYQKQLATLAPPLADVQAAAEALPAKKTVTVPATITVRDFAALAGFNVSKVLSELMKNGIFISMNEKIDFDAASIIGQDLNINVVLDQSEQTAESSDGSKLKNIIASQDQSTLQARPPVVVVMGHVDHGKTKLLDAIRTTQVVEGEAGGITQHIGAYQIEQRGQIITFIDTPGHEVFTAMRSRGAKVADVAILVVAADDGVKPQTVEAYHIIEQAKLPFVVAINKVDKPEADIDRVKSELSNQLNITPDDWGGKIMCVPISAKEKTGIDKLLDAVLFITEMEKNKIVANPKAAAVGTVIESKIDKGEGPVATILIQNGTLRPGEIIGFNNQPLGRVRMMKDYKGETAAKAMPSMPVRISGLKASPSIGDIVEVMRTNSAAAGVSKKMRLGKIKKDSFKPSSTQRPAQAEEGASVRYLNLVVRADVLGSVEAIEEALEKLNTAEVKIKIIKKGLGNFTESDIHTALASKAIVLGFNVQANQAVQLLAREKNIAINSFNIIYELVDLVKRQIENLFTKQLVKKELGNIKVLAIFKTNESGQIIGGKVISGLIEPNSKIEVWRGNAVIAAGELINLQSGRQNVATVAESQECGVEFKGEPVIKAEDVLKVYREEEKKQPAI</sequence>
<organism evidence="10 11">
    <name type="scientific">Candidatus Falkowbacteria bacterium CG10_big_fil_rev_8_21_14_0_10_44_15</name>
    <dbReference type="NCBI Taxonomy" id="1974569"/>
    <lineage>
        <taxon>Bacteria</taxon>
        <taxon>Candidatus Falkowiibacteriota</taxon>
    </lineage>
</organism>